<dbReference type="AlphaFoldDB" id="A0A975G8Z6"/>
<dbReference type="Gene3D" id="2.130.10.10">
    <property type="entry name" value="YVTN repeat-like/Quinoprotein amine dehydrogenase"/>
    <property type="match status" value="2"/>
</dbReference>
<evidence type="ECO:0000313" key="2">
    <source>
        <dbReference type="Proteomes" id="UP000676169"/>
    </source>
</evidence>
<dbReference type="RefSeq" id="WP_211631039.1">
    <property type="nucleotide sequence ID" value="NZ_CP073100.1"/>
</dbReference>
<keyword evidence="2" id="KW-1185">Reference proteome</keyword>
<dbReference type="SUPFAM" id="SSF51004">
    <property type="entry name" value="C-terminal (heme d1) domain of cytochrome cd1-nitrite reductase"/>
    <property type="match status" value="1"/>
</dbReference>
<organism evidence="1 2">
    <name type="scientific">Luteolibacter ambystomatis</name>
    <dbReference type="NCBI Taxonomy" id="2824561"/>
    <lineage>
        <taxon>Bacteria</taxon>
        <taxon>Pseudomonadati</taxon>
        <taxon>Verrucomicrobiota</taxon>
        <taxon>Verrucomicrobiia</taxon>
        <taxon>Verrucomicrobiales</taxon>
        <taxon>Verrucomicrobiaceae</taxon>
        <taxon>Luteolibacter</taxon>
    </lineage>
</organism>
<name>A0A975G8Z6_9BACT</name>
<dbReference type="Proteomes" id="UP000676169">
    <property type="component" value="Chromosome"/>
</dbReference>
<dbReference type="InterPro" id="IPR011048">
    <property type="entry name" value="Haem_d1_sf"/>
</dbReference>
<accession>A0A975G8Z6</accession>
<dbReference type="InterPro" id="IPR015943">
    <property type="entry name" value="WD40/YVTN_repeat-like_dom_sf"/>
</dbReference>
<dbReference type="EMBL" id="CP073100">
    <property type="protein sequence ID" value="QUE50900.1"/>
    <property type="molecule type" value="Genomic_DNA"/>
</dbReference>
<reference evidence="1" key="1">
    <citation type="submission" date="2021-04" db="EMBL/GenBank/DDBJ databases">
        <title>Luteolibacter sp. 32A isolated from the skin of an Anderson's salamander (Ambystoma andersonii).</title>
        <authorList>
            <person name="Spergser J."/>
            <person name="Busse H.-J."/>
        </authorList>
    </citation>
    <scope>NUCLEOTIDE SEQUENCE</scope>
    <source>
        <strain evidence="1">32A</strain>
    </source>
</reference>
<dbReference type="KEGG" id="lamb:KBB96_18820"/>
<protein>
    <submittedName>
        <fullName evidence="1">WD40 repeat domain-containing protein</fullName>
    </submittedName>
</protein>
<evidence type="ECO:0000313" key="1">
    <source>
        <dbReference type="EMBL" id="QUE50900.1"/>
    </source>
</evidence>
<proteinExistence type="predicted"/>
<sequence>MISPRSWVWMMCLMSQAGATPLSDQRSIHHAWFASSGDRIVTCAAETRFRFWDSTTGEPVPTEIDQFAGGRDSWSHVDLAGKWILTGSKQTGSRLYDFQTGKALSPMISAFFSREEANAVLSPGGFRLIAFERPDVAGIYDTKTGRKLTEIPLSLSSDDGDSLPEGVFEENGKRAWILDTGGVIRCLDTTTWKALGETIWHPGEGYFKGLEISADGRYVLAYSDVADCGGKGVACVWDALTRRPAGKPVERSWGAAAEFVEGGKRVRFSFGRGASYVAQLPSLNPDYYLPVDDEIGSPGVLSADGGSTFVSWGRDETIVFTDAATGASRGNYHTHQPIVAVVASPVKDRAVALLGQTPKLGEKPSSFTLERVDRREGAVPGEPLSCSASATLMNEDGSLDSWVPMQMSPDGTRVMLLANGRVRIFQVADLKELASTAPVSTP</sequence>
<gene>
    <name evidence="1" type="ORF">KBB96_18820</name>
</gene>